<protein>
    <submittedName>
        <fullName evidence="1">Uncharacterized protein</fullName>
    </submittedName>
</protein>
<dbReference type="Proteomes" id="UP000217790">
    <property type="component" value="Unassembled WGS sequence"/>
</dbReference>
<reference evidence="2" key="1">
    <citation type="journal article" date="2017" name="Nat. Ecol. Evol.">
        <title>Genome expansion and lineage-specific genetic innovations in the forest pathogenic fungi Armillaria.</title>
        <authorList>
            <person name="Sipos G."/>
            <person name="Prasanna A.N."/>
            <person name="Walter M.C."/>
            <person name="O'Connor E."/>
            <person name="Balint B."/>
            <person name="Krizsan K."/>
            <person name="Kiss B."/>
            <person name="Hess J."/>
            <person name="Varga T."/>
            <person name="Slot J."/>
            <person name="Riley R."/>
            <person name="Boka B."/>
            <person name="Rigling D."/>
            <person name="Barry K."/>
            <person name="Lee J."/>
            <person name="Mihaltcheva S."/>
            <person name="LaButti K."/>
            <person name="Lipzen A."/>
            <person name="Waldron R."/>
            <person name="Moloney N.M."/>
            <person name="Sperisen C."/>
            <person name="Kredics L."/>
            <person name="Vagvoelgyi C."/>
            <person name="Patrignani A."/>
            <person name="Fitzpatrick D."/>
            <person name="Nagy I."/>
            <person name="Doyle S."/>
            <person name="Anderson J.B."/>
            <person name="Grigoriev I.V."/>
            <person name="Gueldener U."/>
            <person name="Muensterkoetter M."/>
            <person name="Nagy L.G."/>
        </authorList>
    </citation>
    <scope>NUCLEOTIDE SEQUENCE [LARGE SCALE GENOMIC DNA]</scope>
    <source>
        <strain evidence="2">Ar21-2</strain>
    </source>
</reference>
<gene>
    <name evidence="1" type="ORF">ARMGADRAFT_1084797</name>
</gene>
<proteinExistence type="predicted"/>
<organism evidence="1 2">
    <name type="scientific">Armillaria gallica</name>
    <name type="common">Bulbous honey fungus</name>
    <name type="synonym">Armillaria bulbosa</name>
    <dbReference type="NCBI Taxonomy" id="47427"/>
    <lineage>
        <taxon>Eukaryota</taxon>
        <taxon>Fungi</taxon>
        <taxon>Dikarya</taxon>
        <taxon>Basidiomycota</taxon>
        <taxon>Agaricomycotina</taxon>
        <taxon>Agaricomycetes</taxon>
        <taxon>Agaricomycetidae</taxon>
        <taxon>Agaricales</taxon>
        <taxon>Marasmiineae</taxon>
        <taxon>Physalacriaceae</taxon>
        <taxon>Armillaria</taxon>
    </lineage>
</organism>
<evidence type="ECO:0000313" key="2">
    <source>
        <dbReference type="Proteomes" id="UP000217790"/>
    </source>
</evidence>
<dbReference type="AlphaFoldDB" id="A0A2H3DBB1"/>
<dbReference type="EMBL" id="KZ293674">
    <property type="protein sequence ID" value="PBK88158.1"/>
    <property type="molecule type" value="Genomic_DNA"/>
</dbReference>
<evidence type="ECO:0000313" key="1">
    <source>
        <dbReference type="EMBL" id="PBK88158.1"/>
    </source>
</evidence>
<keyword evidence="2" id="KW-1185">Reference proteome</keyword>
<name>A0A2H3DBB1_ARMGA</name>
<dbReference type="InParanoid" id="A0A2H3DBB1"/>
<sequence length="200" mass="21953">MKGTVYALCLTHVTRNSPALAQVGKDDQGEIKATRGPYKGASVVQLRALGLRHEEAHPIVISLILYEQYASSSPSHADPVHAVKTHAPTLQPGTSFKDDRVGKRDTWHIVQRQSSVVPDSAAELKDECGDGCTRLPIFFTESHLSGLLGLTTYTIPCQISIYRLAREKHEGIVQPSRYFILKSTSSSSVHLMIYIISTLA</sequence>
<accession>A0A2H3DBB1</accession>